<dbReference type="EC" id="3.1.-.-" evidence="5 6"/>
<evidence type="ECO:0000259" key="8">
    <source>
        <dbReference type="PROSITE" id="PS51831"/>
    </source>
</evidence>
<keyword evidence="3 5" id="KW-0378">Hydrolase</keyword>
<dbReference type="EMBL" id="RQYT01000023">
    <property type="protein sequence ID" value="RRD49089.1"/>
    <property type="molecule type" value="Genomic_DNA"/>
</dbReference>
<dbReference type="InterPro" id="IPR036612">
    <property type="entry name" value="KH_dom_type_1_sf"/>
</dbReference>
<reference evidence="9 10" key="1">
    <citation type="submission" date="2018-11" db="EMBL/GenBank/DDBJ databases">
        <title>Genomes From Bacteria Associated with the Canine Oral Cavity: a Test Case for Automated Genome-Based Taxonomic Assignment.</title>
        <authorList>
            <person name="Coil D.A."/>
            <person name="Jospin G."/>
            <person name="Darling A.E."/>
            <person name="Wallis C."/>
            <person name="Davis I.J."/>
            <person name="Harris S."/>
            <person name="Eisen J.A."/>
            <person name="Holcombe L.J."/>
            <person name="O'Flynn C."/>
        </authorList>
    </citation>
    <scope>NUCLEOTIDE SEQUENCE [LARGE SCALE GENOMIC DNA]</scope>
    <source>
        <strain evidence="9 10">OH2822_COT-296</strain>
    </source>
</reference>
<dbReference type="CDD" id="cd22431">
    <property type="entry name" value="KH-I_RNaseY"/>
    <property type="match status" value="1"/>
</dbReference>
<sequence>MEWIGWLVPGVLAVFLAVVVVRNNRTTKRFLEEHLRAEGRSRNVADDVRQQASEAAERVRADAKRVLEQAEEHVNQTVAELDRRRDELEASIAAQRAELREQRATQERQEERLHEREDRLAAEVEGLATRAELLEQQRRELKQRREELAAEQDRLTSELERIAGLTVAQAHAEVVAQAEHQARIEAATLARDIEEEARRQAEERARSIVVSAIQRCAAEQTSESVVTSVDLPGDEMKGRIIGREGRNIRAFEQITGVNVMVDDTPEMVLLSCFDPVRREAARMTLADLVADGRIHPARIEEVHERSQRLLGERILSTGEQALLEVGITDLHPDLVPVVGSLAFRTSYGQNVLAHLKECAHLAGVMAAELGLDVAQCKRAAFLHDIGKALTHETEGPHALIGADLLRRHGEDEDIVHAVEAHHNEVQPRTVEAVLTQAADAISGSRPGARRESLEAYVERMQHLEAIAMGQPGVTRAYAMQAGREVRVMVAPEEVDDQGSQVLAKEIAAEVQRNLTYPGQIRITVVRESRATELAH</sequence>
<gene>
    <name evidence="5 9" type="primary">rny</name>
    <name evidence="9" type="ORF">EII35_09900</name>
</gene>
<dbReference type="InterPro" id="IPR004088">
    <property type="entry name" value="KH_dom_type_1"/>
</dbReference>
<keyword evidence="5" id="KW-1133">Transmembrane helix</keyword>
<keyword evidence="2 5" id="KW-0255">Endonuclease</keyword>
<dbReference type="InterPro" id="IPR003607">
    <property type="entry name" value="HD/PDEase_dom"/>
</dbReference>
<proteinExistence type="inferred from homology"/>
<keyword evidence="5" id="KW-0472">Membrane</keyword>
<organism evidence="9 10">
    <name type="scientific">Arachnia propionica</name>
    <dbReference type="NCBI Taxonomy" id="1750"/>
    <lineage>
        <taxon>Bacteria</taxon>
        <taxon>Bacillati</taxon>
        <taxon>Actinomycetota</taxon>
        <taxon>Actinomycetes</taxon>
        <taxon>Propionibacteriales</taxon>
        <taxon>Propionibacteriaceae</taxon>
        <taxon>Arachnia</taxon>
    </lineage>
</organism>
<protein>
    <recommendedName>
        <fullName evidence="5 6">Ribonuclease Y</fullName>
        <shortName evidence="5">RNase Y</shortName>
        <ecNumber evidence="5 6">3.1.-.-</ecNumber>
    </recommendedName>
</protein>
<dbReference type="SUPFAM" id="SSF54791">
    <property type="entry name" value="Eukaryotic type KH-domain (KH-domain type I)"/>
    <property type="match status" value="1"/>
</dbReference>
<feature type="transmembrane region" description="Helical" evidence="5">
    <location>
        <begin position="6"/>
        <end position="23"/>
    </location>
</feature>
<dbReference type="Gene3D" id="1.10.3210.10">
    <property type="entry name" value="Hypothetical protein af1432"/>
    <property type="match status" value="1"/>
</dbReference>
<dbReference type="RefSeq" id="WP_125228308.1">
    <property type="nucleotide sequence ID" value="NZ_RQYT01000023.1"/>
</dbReference>
<keyword evidence="5" id="KW-1003">Cell membrane</keyword>
<dbReference type="GO" id="GO:0004521">
    <property type="term" value="F:RNA endonuclease activity"/>
    <property type="evidence" value="ECO:0007669"/>
    <property type="project" value="UniProtKB-UniRule"/>
</dbReference>
<dbReference type="PROSITE" id="PS50084">
    <property type="entry name" value="KH_TYPE_1"/>
    <property type="match status" value="1"/>
</dbReference>
<dbReference type="SMART" id="SM00322">
    <property type="entry name" value="KH"/>
    <property type="match status" value="1"/>
</dbReference>
<dbReference type="InterPro" id="IPR006674">
    <property type="entry name" value="HD_domain"/>
</dbReference>
<evidence type="ECO:0000256" key="7">
    <source>
        <dbReference type="SAM" id="MobiDB-lite"/>
    </source>
</evidence>
<dbReference type="HAMAP" id="MF_00335">
    <property type="entry name" value="RNase_Y"/>
    <property type="match status" value="1"/>
</dbReference>
<evidence type="ECO:0000256" key="1">
    <source>
        <dbReference type="ARBA" id="ARBA00022722"/>
    </source>
</evidence>
<evidence type="ECO:0000313" key="10">
    <source>
        <dbReference type="Proteomes" id="UP000280935"/>
    </source>
</evidence>
<dbReference type="GO" id="GO:0006402">
    <property type="term" value="P:mRNA catabolic process"/>
    <property type="evidence" value="ECO:0007669"/>
    <property type="project" value="UniProtKB-UniRule"/>
</dbReference>
<dbReference type="InterPro" id="IPR022711">
    <property type="entry name" value="RNase_Y_N"/>
</dbReference>
<comment type="similarity">
    <text evidence="5">Belongs to the RNase Y family.</text>
</comment>
<keyword evidence="1 5" id="KW-0540">Nuclease</keyword>
<evidence type="ECO:0000256" key="6">
    <source>
        <dbReference type="NCBIfam" id="TIGR03319"/>
    </source>
</evidence>
<dbReference type="PROSITE" id="PS51831">
    <property type="entry name" value="HD"/>
    <property type="match status" value="1"/>
</dbReference>
<dbReference type="OrthoDB" id="9803205at2"/>
<evidence type="ECO:0000256" key="5">
    <source>
        <dbReference type="HAMAP-Rule" id="MF_00335"/>
    </source>
</evidence>
<dbReference type="Pfam" id="PF00013">
    <property type="entry name" value="KH_1"/>
    <property type="match status" value="1"/>
</dbReference>
<dbReference type="InterPro" id="IPR006675">
    <property type="entry name" value="HDIG_dom"/>
</dbReference>
<evidence type="ECO:0000256" key="4">
    <source>
        <dbReference type="ARBA" id="ARBA00022884"/>
    </source>
</evidence>
<dbReference type="Proteomes" id="UP000280935">
    <property type="component" value="Unassembled WGS sequence"/>
</dbReference>
<feature type="domain" description="HD" evidence="8">
    <location>
        <begin position="351"/>
        <end position="444"/>
    </location>
</feature>
<dbReference type="CDD" id="cd00077">
    <property type="entry name" value="HDc"/>
    <property type="match status" value="1"/>
</dbReference>
<comment type="caution">
    <text evidence="9">The sequence shown here is derived from an EMBL/GenBank/DDBJ whole genome shotgun (WGS) entry which is preliminary data.</text>
</comment>
<evidence type="ECO:0000256" key="3">
    <source>
        <dbReference type="ARBA" id="ARBA00022801"/>
    </source>
</evidence>
<dbReference type="AlphaFoldDB" id="A0A3P1WR53"/>
<keyword evidence="4 5" id="KW-0694">RNA-binding</keyword>
<dbReference type="Pfam" id="PF01966">
    <property type="entry name" value="HD"/>
    <property type="match status" value="1"/>
</dbReference>
<dbReference type="SMART" id="SM00471">
    <property type="entry name" value="HDc"/>
    <property type="match status" value="1"/>
</dbReference>
<dbReference type="Pfam" id="PF12072">
    <property type="entry name" value="RNase_Y_N"/>
    <property type="match status" value="1"/>
</dbReference>
<keyword evidence="5" id="KW-0812">Transmembrane</keyword>
<dbReference type="GO" id="GO:0003723">
    <property type="term" value="F:RNA binding"/>
    <property type="evidence" value="ECO:0007669"/>
    <property type="project" value="UniProtKB-UniRule"/>
</dbReference>
<dbReference type="PANTHER" id="PTHR12826">
    <property type="entry name" value="RIBONUCLEASE Y"/>
    <property type="match status" value="1"/>
</dbReference>
<dbReference type="NCBIfam" id="TIGR03319">
    <property type="entry name" value="RNase_Y"/>
    <property type="match status" value="1"/>
</dbReference>
<dbReference type="SUPFAM" id="SSF109604">
    <property type="entry name" value="HD-domain/PDEase-like"/>
    <property type="match status" value="1"/>
</dbReference>
<accession>A0A3P1WR53</accession>
<name>A0A3P1WR53_9ACTN</name>
<dbReference type="GO" id="GO:0016787">
    <property type="term" value="F:hydrolase activity"/>
    <property type="evidence" value="ECO:0007669"/>
    <property type="project" value="UniProtKB-KW"/>
</dbReference>
<dbReference type="InterPro" id="IPR004087">
    <property type="entry name" value="KH_dom"/>
</dbReference>
<evidence type="ECO:0000313" key="9">
    <source>
        <dbReference type="EMBL" id="RRD49089.1"/>
    </source>
</evidence>
<comment type="function">
    <text evidence="5">Endoribonuclease that initiates mRNA decay.</text>
</comment>
<dbReference type="GO" id="GO:0005886">
    <property type="term" value="C:plasma membrane"/>
    <property type="evidence" value="ECO:0007669"/>
    <property type="project" value="UniProtKB-SubCell"/>
</dbReference>
<dbReference type="PANTHER" id="PTHR12826:SF15">
    <property type="entry name" value="RIBONUCLEASE Y"/>
    <property type="match status" value="1"/>
</dbReference>
<feature type="region of interest" description="Disordered" evidence="7">
    <location>
        <begin position="99"/>
        <end position="118"/>
    </location>
</feature>
<evidence type="ECO:0000256" key="2">
    <source>
        <dbReference type="ARBA" id="ARBA00022759"/>
    </source>
</evidence>
<dbReference type="InterPro" id="IPR017705">
    <property type="entry name" value="Ribonuclease_Y"/>
</dbReference>
<comment type="subcellular location">
    <subcellularLocation>
        <location evidence="5">Cell membrane</location>
        <topology evidence="5">Single-pass membrane protein</topology>
    </subcellularLocation>
</comment>
<dbReference type="NCBIfam" id="TIGR00277">
    <property type="entry name" value="HDIG"/>
    <property type="match status" value="1"/>
</dbReference>